<sequence length="309" mass="35545">MTYSTVVYKLNRRSKKGDNVISSGNINFPKRLPFETMADLMVRGQGICFKDGNVNNENKKRIVDMFKRKSNEQPTIALIMSMGFLEDESNIFSANDMGALTLQKGEIGLMTGDNIPGNEKVYWINEVCRSLFNKEKVPRSDGPIPSIMAYAEQFARAEGERMLFLMVEKNPEHGDGNVLLQYYSTGFKGKGGYGYQIMGEDAEYWFMGKDLSIHSVAMDIDVSKPSPAAMQMEVIEEVVTPTPGAQQTLMERLEEDMPDAGFAKRKTRNRRHKKHKKHKKKTKKHKKKHHKSKKHNKRKHRRTNRKRRK</sequence>
<dbReference type="AlphaFoldDB" id="A0A6C0CQ30"/>
<accession>A0A6C0CQ30</accession>
<organism evidence="2">
    <name type="scientific">viral metagenome</name>
    <dbReference type="NCBI Taxonomy" id="1070528"/>
    <lineage>
        <taxon>unclassified sequences</taxon>
        <taxon>metagenomes</taxon>
        <taxon>organismal metagenomes</taxon>
    </lineage>
</organism>
<dbReference type="EMBL" id="MN739470">
    <property type="protein sequence ID" value="QHT06591.1"/>
    <property type="molecule type" value="Genomic_DNA"/>
</dbReference>
<feature type="region of interest" description="Disordered" evidence="1">
    <location>
        <begin position="253"/>
        <end position="309"/>
    </location>
</feature>
<name>A0A6C0CQ30_9ZZZZ</name>
<proteinExistence type="predicted"/>
<evidence type="ECO:0000256" key="1">
    <source>
        <dbReference type="SAM" id="MobiDB-lite"/>
    </source>
</evidence>
<reference evidence="2" key="1">
    <citation type="journal article" date="2020" name="Nature">
        <title>Giant virus diversity and host interactions through global metagenomics.</title>
        <authorList>
            <person name="Schulz F."/>
            <person name="Roux S."/>
            <person name="Paez-Espino D."/>
            <person name="Jungbluth S."/>
            <person name="Walsh D.A."/>
            <person name="Denef V.J."/>
            <person name="McMahon K.D."/>
            <person name="Konstantinidis K.T."/>
            <person name="Eloe-Fadrosh E.A."/>
            <person name="Kyrpides N.C."/>
            <person name="Woyke T."/>
        </authorList>
    </citation>
    <scope>NUCLEOTIDE SEQUENCE</scope>
    <source>
        <strain evidence="2">GVMAG-M-3300021425-30</strain>
    </source>
</reference>
<protein>
    <submittedName>
        <fullName evidence="2">Uncharacterized protein</fullName>
    </submittedName>
</protein>
<feature type="compositionally biased region" description="Basic residues" evidence="1">
    <location>
        <begin position="263"/>
        <end position="309"/>
    </location>
</feature>
<evidence type="ECO:0000313" key="2">
    <source>
        <dbReference type="EMBL" id="QHT06591.1"/>
    </source>
</evidence>